<feature type="active site" evidence="4">
    <location>
        <position position="94"/>
    </location>
</feature>
<dbReference type="InterPro" id="IPR036152">
    <property type="entry name" value="Asp/glu_Ase-like_sf"/>
</dbReference>
<evidence type="ECO:0000256" key="1">
    <source>
        <dbReference type="ARBA" id="ARBA00010518"/>
    </source>
</evidence>
<dbReference type="InterPro" id="IPR040919">
    <property type="entry name" value="Asparaginase_C"/>
</dbReference>
<dbReference type="RefSeq" id="WP_345250573.1">
    <property type="nucleotide sequence ID" value="NZ_BAABFO010000013.1"/>
</dbReference>
<dbReference type="PANTHER" id="PTHR11707">
    <property type="entry name" value="L-ASPARAGINASE"/>
    <property type="match status" value="1"/>
</dbReference>
<evidence type="ECO:0000256" key="4">
    <source>
        <dbReference type="PROSITE-ProRule" id="PRU10100"/>
    </source>
</evidence>
<dbReference type="PROSITE" id="PS00144">
    <property type="entry name" value="ASN_GLN_ASE_1"/>
    <property type="match status" value="1"/>
</dbReference>
<dbReference type="InterPro" id="IPR004550">
    <property type="entry name" value="AsnASE_II"/>
</dbReference>
<dbReference type="InterPro" id="IPR027473">
    <property type="entry name" value="L-asparaginase_C"/>
</dbReference>
<dbReference type="SMART" id="SM00870">
    <property type="entry name" value="Asparaginase"/>
    <property type="match status" value="1"/>
</dbReference>
<proteinExistence type="inferred from homology"/>
<dbReference type="SUPFAM" id="SSF53774">
    <property type="entry name" value="Glutaminase/Asparaginase"/>
    <property type="match status" value="1"/>
</dbReference>
<feature type="domain" description="L-asparaginase N-terminal" evidence="5">
    <location>
        <begin position="6"/>
        <end position="197"/>
    </location>
</feature>
<dbReference type="PROSITE" id="PS00917">
    <property type="entry name" value="ASN_GLN_ASE_2"/>
    <property type="match status" value="1"/>
</dbReference>
<keyword evidence="2" id="KW-0378">Hydrolase</keyword>
<gene>
    <name evidence="7" type="ORF">GCM10023144_29130</name>
</gene>
<dbReference type="Proteomes" id="UP001501671">
    <property type="component" value="Unassembled WGS sequence"/>
</dbReference>
<dbReference type="PANTHER" id="PTHR11707:SF28">
    <property type="entry name" value="60 KDA LYSOPHOSPHOLIPASE"/>
    <property type="match status" value="1"/>
</dbReference>
<evidence type="ECO:0000313" key="8">
    <source>
        <dbReference type="Proteomes" id="UP001501671"/>
    </source>
</evidence>
<dbReference type="PIRSF" id="PIRSF500176">
    <property type="entry name" value="L_ASNase"/>
    <property type="match status" value="1"/>
</dbReference>
<dbReference type="EMBL" id="BAABFO010000013">
    <property type="protein sequence ID" value="GAA4335602.1"/>
    <property type="molecule type" value="Genomic_DNA"/>
</dbReference>
<dbReference type="PIRSF" id="PIRSF001220">
    <property type="entry name" value="L-ASNase_gatD"/>
    <property type="match status" value="1"/>
</dbReference>
<dbReference type="CDD" id="cd08964">
    <property type="entry name" value="L-asparaginase_II"/>
    <property type="match status" value="1"/>
</dbReference>
<dbReference type="Pfam" id="PF17763">
    <property type="entry name" value="Asparaginase_C"/>
    <property type="match status" value="1"/>
</dbReference>
<evidence type="ECO:0000259" key="5">
    <source>
        <dbReference type="Pfam" id="PF00710"/>
    </source>
</evidence>
<dbReference type="PROSITE" id="PS51732">
    <property type="entry name" value="ASN_GLN_ASE_3"/>
    <property type="match status" value="1"/>
</dbReference>
<evidence type="ECO:0000256" key="2">
    <source>
        <dbReference type="ARBA" id="ARBA00022801"/>
    </source>
</evidence>
<dbReference type="Pfam" id="PF00710">
    <property type="entry name" value="Asparaginase"/>
    <property type="match status" value="1"/>
</dbReference>
<keyword evidence="8" id="KW-1185">Reference proteome</keyword>
<dbReference type="Gene3D" id="3.40.50.1170">
    <property type="entry name" value="L-asparaginase, N-terminal domain"/>
    <property type="match status" value="1"/>
</dbReference>
<evidence type="ECO:0000259" key="6">
    <source>
        <dbReference type="Pfam" id="PF17763"/>
    </source>
</evidence>
<dbReference type="InterPro" id="IPR027474">
    <property type="entry name" value="L-asparaginase_N"/>
</dbReference>
<dbReference type="PRINTS" id="PR00139">
    <property type="entry name" value="ASNGLNASE"/>
</dbReference>
<dbReference type="Gene3D" id="3.40.50.40">
    <property type="match status" value="1"/>
</dbReference>
<comment type="similarity">
    <text evidence="1">Belongs to the asparaginase 1 family.</text>
</comment>
<dbReference type="InterPro" id="IPR027475">
    <property type="entry name" value="Asparaginase/glutaminase_AS2"/>
</dbReference>
<feature type="domain" description="Asparaginase/glutaminase C-terminal" evidence="6">
    <location>
        <begin position="217"/>
        <end position="323"/>
    </location>
</feature>
<name>A0ABP8H804_9BURK</name>
<dbReference type="InterPro" id="IPR037152">
    <property type="entry name" value="L-asparaginase_N_sf"/>
</dbReference>
<protein>
    <submittedName>
        <fullName evidence="7">Asparaginase</fullName>
    </submittedName>
</protein>
<comment type="caution">
    <text evidence="7">The sequence shown here is derived from an EMBL/GenBank/DDBJ whole genome shotgun (WGS) entry which is preliminary data.</text>
</comment>
<feature type="active site" evidence="3">
    <location>
        <position position="14"/>
    </location>
</feature>
<reference evidence="8" key="1">
    <citation type="journal article" date="2019" name="Int. J. Syst. Evol. Microbiol.">
        <title>The Global Catalogue of Microorganisms (GCM) 10K type strain sequencing project: providing services to taxonomists for standard genome sequencing and annotation.</title>
        <authorList>
            <consortium name="The Broad Institute Genomics Platform"/>
            <consortium name="The Broad Institute Genome Sequencing Center for Infectious Disease"/>
            <person name="Wu L."/>
            <person name="Ma J."/>
        </authorList>
    </citation>
    <scope>NUCLEOTIDE SEQUENCE [LARGE SCALE GENOMIC DNA]</scope>
    <source>
        <strain evidence="8">JCM 17666</strain>
    </source>
</reference>
<accession>A0ABP8H804</accession>
<evidence type="ECO:0000256" key="3">
    <source>
        <dbReference type="PROSITE-ProRule" id="PRU10099"/>
    </source>
</evidence>
<evidence type="ECO:0000313" key="7">
    <source>
        <dbReference type="EMBL" id="GAA4335602.1"/>
    </source>
</evidence>
<sequence>MTLPRLRLIATGGTIAGVADSADLASAYRAAALGPDALRAAVPALAQVARIDTETAAAIDSKNATPTFWQHLAGRVQAAADDPEVDGVVVTHGTDTLEESAYYLQLVLKSDKPVVFVGAMRPATSLSADGPLNLLNAVRVAARADAGGRGVLVALNHLVHGAGEAAKADTLRPDSFVSQPAGPLGLVQDDRVVWLARTERAHTMATPFRADSPLRPVDILPSYPGVSPMWVQAAVASGAAGIVWAGTGNGSVPAAIEPALAAAAAKGIAVIRAARVGGYVMPRADDAAHGFVAAGRLSPFKARVLAMLALGAGWRGERLREAFERF</sequence>
<dbReference type="InterPro" id="IPR006034">
    <property type="entry name" value="Asparaginase/glutaminase-like"/>
</dbReference>
<organism evidence="7 8">
    <name type="scientific">Pigmentiphaga soli</name>
    <dbReference type="NCBI Taxonomy" id="1007095"/>
    <lineage>
        <taxon>Bacteria</taxon>
        <taxon>Pseudomonadati</taxon>
        <taxon>Pseudomonadota</taxon>
        <taxon>Betaproteobacteria</taxon>
        <taxon>Burkholderiales</taxon>
        <taxon>Alcaligenaceae</taxon>
        <taxon>Pigmentiphaga</taxon>
    </lineage>
</organism>
<dbReference type="InterPro" id="IPR020827">
    <property type="entry name" value="Asparaginase/glutaminase_AS1"/>
</dbReference>